<dbReference type="Proteomes" id="UP001489897">
    <property type="component" value="Unassembled WGS sequence"/>
</dbReference>
<evidence type="ECO:0000256" key="5">
    <source>
        <dbReference type="ARBA" id="ARBA00022989"/>
    </source>
</evidence>
<feature type="domain" description="Transposase IS204/IS1001/IS1096/IS1165 DDE" evidence="12">
    <location>
        <begin position="277"/>
        <end position="397"/>
    </location>
</feature>
<comment type="subcellular location">
    <subcellularLocation>
        <location evidence="1">Membrane</location>
        <topology evidence="1">Multi-pass membrane protein</topology>
    </subcellularLocation>
</comment>
<dbReference type="InterPro" id="IPR002560">
    <property type="entry name" value="Transposase_DDE"/>
</dbReference>
<protein>
    <submittedName>
        <fullName evidence="13">Acyl-CoA desaturase</fullName>
    </submittedName>
</protein>
<evidence type="ECO:0000256" key="7">
    <source>
        <dbReference type="ARBA" id="ARBA00023004"/>
    </source>
</evidence>
<evidence type="ECO:0000256" key="6">
    <source>
        <dbReference type="ARBA" id="ARBA00023002"/>
    </source>
</evidence>
<gene>
    <name evidence="13" type="ORF">VSR73_23775</name>
</gene>
<dbReference type="RefSeq" id="WP_069262754.1">
    <property type="nucleotide sequence ID" value="NZ_JAYMRV010000007.1"/>
</dbReference>
<proteinExistence type="inferred from homology"/>
<keyword evidence="14" id="KW-1185">Reference proteome</keyword>
<evidence type="ECO:0000313" key="13">
    <source>
        <dbReference type="EMBL" id="MEM5424074.1"/>
    </source>
</evidence>
<evidence type="ECO:0000256" key="4">
    <source>
        <dbReference type="ARBA" id="ARBA00022832"/>
    </source>
</evidence>
<dbReference type="InterPro" id="IPR015876">
    <property type="entry name" value="Acyl-CoA_DS"/>
</dbReference>
<name>A0ABU9RWJ3_9BURK</name>
<dbReference type="EMBL" id="JAYMRV010000007">
    <property type="protein sequence ID" value="MEM5424074.1"/>
    <property type="molecule type" value="Genomic_DNA"/>
</dbReference>
<keyword evidence="3 10" id="KW-0812">Transmembrane</keyword>
<dbReference type="PANTHER" id="PTHR11351:SF33">
    <property type="entry name" value="DELTA-9 FATTY ACID DESATURASE, DESA"/>
    <property type="match status" value="1"/>
</dbReference>
<evidence type="ECO:0000256" key="10">
    <source>
        <dbReference type="SAM" id="Phobius"/>
    </source>
</evidence>
<evidence type="ECO:0000256" key="8">
    <source>
        <dbReference type="ARBA" id="ARBA00023098"/>
    </source>
</evidence>
<dbReference type="Pfam" id="PF01610">
    <property type="entry name" value="DDE_Tnp_ISL3"/>
    <property type="match status" value="1"/>
</dbReference>
<reference evidence="13 14" key="1">
    <citation type="submission" date="2024-01" db="EMBL/GenBank/DDBJ databases">
        <title>The diversity of rhizobia nodulating Mimosa spp. in eleven states of Brazil covering several biomes is determined by host plant, location, and edaphic factors.</title>
        <authorList>
            <person name="Rouws L."/>
            <person name="Barauna A."/>
            <person name="Beukes C."/>
            <person name="De Faria S.M."/>
            <person name="Gross E."/>
            <person name="Dos Reis Junior F.B."/>
            <person name="Simon M."/>
            <person name="Maluk M."/>
            <person name="Odee D.W."/>
            <person name="Kenicer G."/>
            <person name="Young J.P.W."/>
            <person name="Reis V.M."/>
            <person name="Zilli J."/>
            <person name="James E.K."/>
        </authorList>
    </citation>
    <scope>NUCLEOTIDE SEQUENCE [LARGE SCALE GENOMIC DNA]</scope>
    <source>
        <strain evidence="13 14">JPY167</strain>
    </source>
</reference>
<dbReference type="Pfam" id="PF00487">
    <property type="entry name" value="FA_desaturase"/>
    <property type="match status" value="1"/>
</dbReference>
<dbReference type="PANTHER" id="PTHR11351">
    <property type="entry name" value="ACYL-COA DESATURASE"/>
    <property type="match status" value="1"/>
</dbReference>
<sequence>MLNSLLDFLAHGVLHFSWWQIVLFAAVVTHITIIGVTVYLHRCQAHRALDLHPIASHFFRFWLWMTTGMLTGQWAAIHRKHHAKCETEEDPHSPQTRGIWKVLLEGAELYRAEAKNEETLRRFSHGTPNDWMERNVYTRYPILGVSIMMVIDVALFGAVGLTVWAVQMAWIPFWAAGVVNGLGHFWGYRNFNSSDASTNLLPFGIIIGGEELHNNHHTFATSAKLSNKWYEFDIGWMYIRMMQAVGLAKVKKVAPTPRLAKGKLVADHETLQAVLSNRYEVMASYAKAVKQAYRQELAHLKEVGEREKYKVMRGARKWFDKEEASLNEPQKRQLPQIFANSQKLRTFIELRNELAAIWERSSASREQLLTQLQDWCHRAEQSGIKALQEFASRLRRYA</sequence>
<evidence type="ECO:0000313" key="14">
    <source>
        <dbReference type="Proteomes" id="UP001489897"/>
    </source>
</evidence>
<feature type="transmembrane region" description="Helical" evidence="10">
    <location>
        <begin position="16"/>
        <end position="40"/>
    </location>
</feature>
<keyword evidence="9 10" id="KW-0472">Membrane</keyword>
<feature type="transmembrane region" description="Helical" evidence="10">
    <location>
        <begin position="142"/>
        <end position="165"/>
    </location>
</feature>
<dbReference type="CDD" id="cd03505">
    <property type="entry name" value="Delta9-FADS-like"/>
    <property type="match status" value="1"/>
</dbReference>
<accession>A0ABU9RWJ3</accession>
<keyword evidence="5 10" id="KW-1133">Transmembrane helix</keyword>
<keyword evidence="4" id="KW-0276">Fatty acid metabolism</keyword>
<dbReference type="InterPro" id="IPR005804">
    <property type="entry name" value="FA_desaturase_dom"/>
</dbReference>
<feature type="domain" description="Fatty acid desaturase" evidence="11">
    <location>
        <begin position="18"/>
        <end position="221"/>
    </location>
</feature>
<evidence type="ECO:0000259" key="11">
    <source>
        <dbReference type="Pfam" id="PF00487"/>
    </source>
</evidence>
<keyword evidence="7" id="KW-0408">Iron</keyword>
<evidence type="ECO:0000259" key="12">
    <source>
        <dbReference type="Pfam" id="PF01610"/>
    </source>
</evidence>
<dbReference type="PRINTS" id="PR00075">
    <property type="entry name" value="FACDDSATRASE"/>
</dbReference>
<keyword evidence="6" id="KW-0560">Oxidoreductase</keyword>
<organism evidence="13 14">
    <name type="scientific">Paraburkholderia ferrariae</name>
    <dbReference type="NCBI Taxonomy" id="386056"/>
    <lineage>
        <taxon>Bacteria</taxon>
        <taxon>Pseudomonadati</taxon>
        <taxon>Pseudomonadota</taxon>
        <taxon>Betaproteobacteria</taxon>
        <taxon>Burkholderiales</taxon>
        <taxon>Burkholderiaceae</taxon>
        <taxon>Paraburkholderia</taxon>
    </lineage>
</organism>
<evidence type="ECO:0000256" key="9">
    <source>
        <dbReference type="ARBA" id="ARBA00023136"/>
    </source>
</evidence>
<evidence type="ECO:0000256" key="3">
    <source>
        <dbReference type="ARBA" id="ARBA00022692"/>
    </source>
</evidence>
<comment type="caution">
    <text evidence="13">The sequence shown here is derived from an EMBL/GenBank/DDBJ whole genome shotgun (WGS) entry which is preliminary data.</text>
</comment>
<comment type="similarity">
    <text evidence="2">Belongs to the fatty acid desaturase type 2 family.</text>
</comment>
<evidence type="ECO:0000256" key="2">
    <source>
        <dbReference type="ARBA" id="ARBA00008749"/>
    </source>
</evidence>
<keyword evidence="8" id="KW-0443">Lipid metabolism</keyword>
<feature type="transmembrane region" description="Helical" evidence="10">
    <location>
        <begin position="171"/>
        <end position="188"/>
    </location>
</feature>
<evidence type="ECO:0000256" key="1">
    <source>
        <dbReference type="ARBA" id="ARBA00004141"/>
    </source>
</evidence>